<feature type="transmembrane region" description="Helical" evidence="1">
    <location>
        <begin position="6"/>
        <end position="33"/>
    </location>
</feature>
<feature type="transmembrane region" description="Helical" evidence="1">
    <location>
        <begin position="82"/>
        <end position="105"/>
    </location>
</feature>
<feature type="transmembrane region" description="Helical" evidence="1">
    <location>
        <begin position="181"/>
        <end position="199"/>
    </location>
</feature>
<feature type="transmembrane region" description="Helical" evidence="1">
    <location>
        <begin position="112"/>
        <end position="130"/>
    </location>
</feature>
<name>D5UX71_TSUPD</name>
<dbReference type="InterPro" id="IPR008457">
    <property type="entry name" value="Cu-R_CopD_dom"/>
</dbReference>
<dbReference type="AlphaFoldDB" id="D5UX71"/>
<organism evidence="3 4">
    <name type="scientific">Tsukamurella paurometabola (strain ATCC 8368 / DSM 20162 / CCUG 35730 / CIP 100753 / JCM 10117 / KCTC 9821 / NBRC 16120 / NCIMB 702349 / NCTC 13040)</name>
    <name type="common">Corynebacterium paurometabolum</name>
    <dbReference type="NCBI Taxonomy" id="521096"/>
    <lineage>
        <taxon>Bacteria</taxon>
        <taxon>Bacillati</taxon>
        <taxon>Actinomycetota</taxon>
        <taxon>Actinomycetes</taxon>
        <taxon>Mycobacteriales</taxon>
        <taxon>Tsukamurellaceae</taxon>
        <taxon>Tsukamurella</taxon>
    </lineage>
</organism>
<evidence type="ECO:0000256" key="1">
    <source>
        <dbReference type="SAM" id="Phobius"/>
    </source>
</evidence>
<dbReference type="Pfam" id="PF05425">
    <property type="entry name" value="CopD"/>
    <property type="match status" value="1"/>
</dbReference>
<protein>
    <submittedName>
        <fullName evidence="3">Copper resistance D domain-containing protein</fullName>
    </submittedName>
</protein>
<dbReference type="HOGENOM" id="CLU_1030323_0_0_11"/>
<accession>D5UX71</accession>
<dbReference type="Proteomes" id="UP000001213">
    <property type="component" value="Chromosome"/>
</dbReference>
<feature type="transmembrane region" description="Helical" evidence="1">
    <location>
        <begin position="53"/>
        <end position="70"/>
    </location>
</feature>
<sequence>MAPARPFAVVIVAAGFRAAADLSGMLLLGVLVLRAFAGLPDGRSRSAGPMPRLAAAWAVCAALNLVATAADRTGAPLWRVDLAGLVAEIRAVPATAVTIAVAVLLGVLGSRLPAGAAVGAAAIGLAAGPATGHLGLSAVGAAVVTVHVLTAAWWFGGLAAMPIVLRGRDEWARALGEFGRWAPAAVALLGISGGAAAVIRHPAAGSAAFVLVVVKAGALAALLAVGLWQRRVTTVRAGTTPVRRTRRSIGTEAGALATVTVAAAALSYAA</sequence>
<keyword evidence="1" id="KW-0812">Transmembrane</keyword>
<dbReference type="STRING" id="521096.Tpau_3511"/>
<keyword evidence="1" id="KW-0472">Membrane</keyword>
<dbReference type="KEGG" id="tpr:Tpau_3511"/>
<dbReference type="EMBL" id="CP001966">
    <property type="protein sequence ID" value="ADG80090.1"/>
    <property type="molecule type" value="Genomic_DNA"/>
</dbReference>
<reference evidence="4" key="1">
    <citation type="submission" date="2010-03" db="EMBL/GenBank/DDBJ databases">
        <title>The complete chromosome of Tsukamurella paurometabola DSM 20162.</title>
        <authorList>
            <consortium name="US DOE Joint Genome Institute (JGI-PGF)"/>
            <person name="Lucas S."/>
            <person name="Copeland A."/>
            <person name="Lapidus A."/>
            <person name="Glavina del Rio T."/>
            <person name="Dalin E."/>
            <person name="Tice H."/>
            <person name="Bruce D."/>
            <person name="Goodwin L."/>
            <person name="Pitluck S."/>
            <person name="Kyrpides N."/>
            <person name="Mavromatis K."/>
            <person name="Ivanova N."/>
            <person name="Mikhailova N."/>
            <person name="Munk A.C."/>
            <person name="Brettin T."/>
            <person name="Detter J.C."/>
            <person name="Tapia R."/>
            <person name="Han C."/>
            <person name="Larimer F."/>
            <person name="Land M."/>
            <person name="Hauser L."/>
            <person name="Markowitz V."/>
            <person name="Cheng J.-F."/>
            <person name="Hugenholtz P."/>
            <person name="Woyke T."/>
            <person name="Wu D."/>
            <person name="Jando M."/>
            <person name="Brambilla E."/>
            <person name="Klenk H.-P."/>
            <person name="Eisen J.A."/>
        </authorList>
    </citation>
    <scope>NUCLEOTIDE SEQUENCE [LARGE SCALE GENOMIC DNA]</scope>
    <source>
        <strain evidence="4">ATCC 8368 / DSM 20162 / CCUG 35730 / CIP 100753 / JCM 10117 / KCTC 9821 / NBRC 16120 / NCIMB 702349 / NCTC 13040</strain>
    </source>
</reference>
<dbReference type="TCDB" id="9.B.62.3.7">
    <property type="family name" value="the copper resistance (copd) family"/>
</dbReference>
<feature type="transmembrane region" description="Helical" evidence="1">
    <location>
        <begin position="205"/>
        <end position="228"/>
    </location>
</feature>
<keyword evidence="1" id="KW-1133">Transmembrane helix</keyword>
<gene>
    <name evidence="3" type="ordered locus">Tpau_3511</name>
</gene>
<dbReference type="RefSeq" id="WP_013128086.1">
    <property type="nucleotide sequence ID" value="NC_014158.1"/>
</dbReference>
<proteinExistence type="predicted"/>
<feature type="domain" description="Copper resistance protein D" evidence="2">
    <location>
        <begin position="172"/>
        <end position="266"/>
    </location>
</feature>
<keyword evidence="4" id="KW-1185">Reference proteome</keyword>
<evidence type="ECO:0000259" key="2">
    <source>
        <dbReference type="Pfam" id="PF05425"/>
    </source>
</evidence>
<feature type="transmembrane region" description="Helical" evidence="1">
    <location>
        <begin position="249"/>
        <end position="269"/>
    </location>
</feature>
<dbReference type="eggNOG" id="COG1276">
    <property type="taxonomic scope" value="Bacteria"/>
</dbReference>
<evidence type="ECO:0000313" key="3">
    <source>
        <dbReference type="EMBL" id="ADG80090.1"/>
    </source>
</evidence>
<dbReference type="GO" id="GO:0016020">
    <property type="term" value="C:membrane"/>
    <property type="evidence" value="ECO:0007669"/>
    <property type="project" value="InterPro"/>
</dbReference>
<feature type="transmembrane region" description="Helical" evidence="1">
    <location>
        <begin position="136"/>
        <end position="160"/>
    </location>
</feature>
<reference evidence="3 4" key="2">
    <citation type="journal article" date="2011" name="Stand. Genomic Sci.">
        <title>Complete genome sequence of Tsukamurella paurometabola type strain (no. 33).</title>
        <authorList>
            <person name="Munk A.C."/>
            <person name="Lapidus A."/>
            <person name="Lucas S."/>
            <person name="Nolan M."/>
            <person name="Tice H."/>
            <person name="Cheng J.F."/>
            <person name="Del Rio T.G."/>
            <person name="Goodwin L."/>
            <person name="Pitluck S."/>
            <person name="Liolios K."/>
            <person name="Huntemann M."/>
            <person name="Ivanova N."/>
            <person name="Mavromatis K."/>
            <person name="Mikhailova N."/>
            <person name="Pati A."/>
            <person name="Chen A."/>
            <person name="Palaniappan K."/>
            <person name="Tapia R."/>
            <person name="Han C."/>
            <person name="Land M."/>
            <person name="Hauser L."/>
            <person name="Chang Y.J."/>
            <person name="Jeffries C.D."/>
            <person name="Brettin T."/>
            <person name="Yasawong M."/>
            <person name="Brambilla E.M."/>
            <person name="Rohde M."/>
            <person name="Sikorski J."/>
            <person name="Goker M."/>
            <person name="Detter J.C."/>
            <person name="Woyke T."/>
            <person name="Bristow J."/>
            <person name="Eisen J.A."/>
            <person name="Markowitz V."/>
            <person name="Hugenholtz P."/>
            <person name="Kyrpides N.C."/>
            <person name="Klenk H.P."/>
        </authorList>
    </citation>
    <scope>NUCLEOTIDE SEQUENCE [LARGE SCALE GENOMIC DNA]</scope>
    <source>
        <strain evidence="4">ATCC 8368 / DSM 20162 / CCUG 35730 / CIP 100753 / JCM 10117 / KCTC 9821 / NBRC 16120 / NCIMB 702349 / NCTC 13040</strain>
    </source>
</reference>
<evidence type="ECO:0000313" key="4">
    <source>
        <dbReference type="Proteomes" id="UP000001213"/>
    </source>
</evidence>